<dbReference type="AlphaFoldDB" id="A0A0F8YGH6"/>
<gene>
    <name evidence="1" type="ORF">LCGC14_2822130</name>
</gene>
<proteinExistence type="predicted"/>
<sequence length="47" mass="6058">VWPRLFKGKTQFRTFSHRQWVDWVRQHHDGKWADWLDYVAKRYDHSW</sequence>
<feature type="non-terminal residue" evidence="1">
    <location>
        <position position="1"/>
    </location>
</feature>
<reference evidence="1" key="1">
    <citation type="journal article" date="2015" name="Nature">
        <title>Complex archaea that bridge the gap between prokaryotes and eukaryotes.</title>
        <authorList>
            <person name="Spang A."/>
            <person name="Saw J.H."/>
            <person name="Jorgensen S.L."/>
            <person name="Zaremba-Niedzwiedzka K."/>
            <person name="Martijn J."/>
            <person name="Lind A.E."/>
            <person name="van Eijk R."/>
            <person name="Schleper C."/>
            <person name="Guy L."/>
            <person name="Ettema T.J."/>
        </authorList>
    </citation>
    <scope>NUCLEOTIDE SEQUENCE</scope>
</reference>
<protein>
    <submittedName>
        <fullName evidence="1">Uncharacterized protein</fullName>
    </submittedName>
</protein>
<organism evidence="1">
    <name type="scientific">marine sediment metagenome</name>
    <dbReference type="NCBI Taxonomy" id="412755"/>
    <lineage>
        <taxon>unclassified sequences</taxon>
        <taxon>metagenomes</taxon>
        <taxon>ecological metagenomes</taxon>
    </lineage>
</organism>
<accession>A0A0F8YGH6</accession>
<name>A0A0F8YGH6_9ZZZZ</name>
<comment type="caution">
    <text evidence="1">The sequence shown here is derived from an EMBL/GenBank/DDBJ whole genome shotgun (WGS) entry which is preliminary data.</text>
</comment>
<dbReference type="EMBL" id="LAZR01053520">
    <property type="protein sequence ID" value="KKK80573.1"/>
    <property type="molecule type" value="Genomic_DNA"/>
</dbReference>
<evidence type="ECO:0000313" key="1">
    <source>
        <dbReference type="EMBL" id="KKK80573.1"/>
    </source>
</evidence>